<evidence type="ECO:0000313" key="4">
    <source>
        <dbReference type="EMBL" id="CAF0873131.1"/>
    </source>
</evidence>
<dbReference type="SMART" id="SM00315">
    <property type="entry name" value="RGS"/>
    <property type="match status" value="1"/>
</dbReference>
<evidence type="ECO:0000313" key="5">
    <source>
        <dbReference type="EMBL" id="CAF3660324.1"/>
    </source>
</evidence>
<dbReference type="PANTHER" id="PTHR45945:SF3">
    <property type="entry name" value="REGULATOR OF G-PROTEIN SIGNALING LOCO"/>
    <property type="match status" value="1"/>
</dbReference>
<dbReference type="Gene3D" id="1.10.167.10">
    <property type="entry name" value="Regulator of G-protein Signalling 4, domain 2"/>
    <property type="match status" value="1"/>
</dbReference>
<dbReference type="Gene3D" id="3.10.20.90">
    <property type="entry name" value="Phosphatidylinositol 3-kinase Catalytic Subunit, Chain A, domain 1"/>
    <property type="match status" value="1"/>
</dbReference>
<evidence type="ECO:0000313" key="6">
    <source>
        <dbReference type="Proteomes" id="UP000663829"/>
    </source>
</evidence>
<dbReference type="Proteomes" id="UP000681722">
    <property type="component" value="Unassembled WGS sequence"/>
</dbReference>
<protein>
    <recommendedName>
        <fullName evidence="3">RGS domain-containing protein</fullName>
    </recommendedName>
</protein>
<sequence length="1102" mass="125067">MWHDTPWSRTLGEFLQDYNKVERRSSCYSPLPSQTGINFIIMIRSKIQFLTPRLLTVQRDYAQKLNGLRRATRAQSLAVTDEETADLSGTRLSISNSLTSVHKCSEEQDEEKLEVGRVASWAVGFEKLLNDDMGLSIFTDFLKKEFSQENIEFWIECEKFKKLSDLDVIRQKAGSIWSTYLSDADDGSCPINIDSRTRQECQSLLKTPNVNMFEKAQSQIFQLMKYDSYTRFLKSNMYKDCIMSEMEGKSLPHHHTSGRGDNEERSKTIDCLIKLKDEEKKDKKRSPLLPWTKVKRDREPINEKEKTPTSTTSLQTPTFKIDNKIKPSASSLTAITINNNNNNNNNSNNSIVDFSLSSSSVRSDINHDPSLLSSNLTGAASQLLIRRGSANTLTLDTTKKNSVSDSFTVDSSRFCRFLFPDSTSAIILSSNCNHITIQQAINRLFAKRGITWYRTELYVSNSDQLVDVQETLSTLCGKEVRVESRVLCRLDLPSRSLCIRCDPKRTLLQILQPILDKLKLSIAQFVYYINDSLIPLNLNENISGYDNQRIYTLTKTASGVDMSARTRLKSTNDIFEMIPDNDEDIRFDETGVLKTLKQQPLQRHSPSIVMNNDDHSPTPEKQLESVSLDNDRAQRKQSETVSNPITTKYYSQKQILNANLLNRVKRGQIKNNKQPFISQSTTIKSALKQRQDAVPETVPIDMENVKDLNEPDLGLGGDSNNYFDLPFSIGDRHSAIPVQNEIYVLSPQTTTYTRKNKSTQTQKVSAEKIFFDPEPVPISPQIVDDLTTLAAFFYSIILFGIVFTCLTCCTHFDAPCSSFFLTIVQTFTGLPEPVLRSVLLVGSCFKYLEKTATFQKVHQFNKWITHSIGRGARFLWSFVRKNICEKYCTSCFNTELEVSDAKQLLARRPLKTVKKSTEQLNKKTSNSNVTRAQATRKDEKDCIDKIDEILTETNEDDNDIVEDAAEESPSAGRSLVHPEGKFIVDIDKNIDMAKVTPSSRVALKNDSYTLHKILPNKVDPLVSLMMIEKVPDSTYEMVGGLDKQIKEIKEVITLVESPAGLPPEFSSQKIHRESYGTPQKVPRESHTQKILFFEKISMNKQA</sequence>
<dbReference type="EMBL" id="CAJNOQ010001163">
    <property type="protein sequence ID" value="CAF0873131.1"/>
    <property type="molecule type" value="Genomic_DNA"/>
</dbReference>
<dbReference type="AlphaFoldDB" id="A0A813XU88"/>
<dbReference type="GO" id="GO:0005737">
    <property type="term" value="C:cytoplasm"/>
    <property type="evidence" value="ECO:0007669"/>
    <property type="project" value="TreeGrafter"/>
</dbReference>
<dbReference type="InterPro" id="IPR016137">
    <property type="entry name" value="RGS"/>
</dbReference>
<feature type="compositionally biased region" description="Polar residues" evidence="2">
    <location>
        <begin position="597"/>
        <end position="610"/>
    </location>
</feature>
<dbReference type="Proteomes" id="UP000663829">
    <property type="component" value="Unassembled WGS sequence"/>
</dbReference>
<dbReference type="SUPFAM" id="SSF48097">
    <property type="entry name" value="Regulator of G-protein signaling, RGS"/>
    <property type="match status" value="1"/>
</dbReference>
<dbReference type="Gene3D" id="2.40.50.140">
    <property type="entry name" value="Nucleic acid-binding proteins"/>
    <property type="match status" value="1"/>
</dbReference>
<evidence type="ECO:0000256" key="2">
    <source>
        <dbReference type="SAM" id="MobiDB-lite"/>
    </source>
</evidence>
<feature type="domain" description="RGS" evidence="3">
    <location>
        <begin position="124"/>
        <end position="242"/>
    </location>
</feature>
<keyword evidence="1" id="KW-0343">GTPase activation</keyword>
<feature type="non-terminal residue" evidence="4">
    <location>
        <position position="1102"/>
    </location>
</feature>
<dbReference type="GO" id="GO:0005886">
    <property type="term" value="C:plasma membrane"/>
    <property type="evidence" value="ECO:0007669"/>
    <property type="project" value="TreeGrafter"/>
</dbReference>
<feature type="compositionally biased region" description="Low complexity" evidence="2">
    <location>
        <begin position="308"/>
        <end position="318"/>
    </location>
</feature>
<organism evidence="4 6">
    <name type="scientific">Didymodactylos carnosus</name>
    <dbReference type="NCBI Taxonomy" id="1234261"/>
    <lineage>
        <taxon>Eukaryota</taxon>
        <taxon>Metazoa</taxon>
        <taxon>Spiralia</taxon>
        <taxon>Gnathifera</taxon>
        <taxon>Rotifera</taxon>
        <taxon>Eurotatoria</taxon>
        <taxon>Bdelloidea</taxon>
        <taxon>Philodinida</taxon>
        <taxon>Philodinidae</taxon>
        <taxon>Didymodactylos</taxon>
    </lineage>
</organism>
<reference evidence="4" key="1">
    <citation type="submission" date="2021-02" db="EMBL/GenBank/DDBJ databases">
        <authorList>
            <person name="Nowell W R."/>
        </authorList>
    </citation>
    <scope>NUCLEOTIDE SEQUENCE</scope>
</reference>
<dbReference type="GO" id="GO:0005634">
    <property type="term" value="C:nucleus"/>
    <property type="evidence" value="ECO:0007669"/>
    <property type="project" value="TreeGrafter"/>
</dbReference>
<feature type="compositionally biased region" description="Basic and acidic residues" evidence="2">
    <location>
        <begin position="612"/>
        <end position="638"/>
    </location>
</feature>
<dbReference type="InterPro" id="IPR029071">
    <property type="entry name" value="Ubiquitin-like_domsf"/>
</dbReference>
<dbReference type="Pfam" id="PF00615">
    <property type="entry name" value="RGS"/>
    <property type="match status" value="1"/>
</dbReference>
<dbReference type="GO" id="GO:0005096">
    <property type="term" value="F:GTPase activator activity"/>
    <property type="evidence" value="ECO:0007669"/>
    <property type="project" value="UniProtKB-KW"/>
</dbReference>
<dbReference type="OrthoDB" id="10266999at2759"/>
<dbReference type="InterPro" id="IPR044926">
    <property type="entry name" value="RGS_subdomain_2"/>
</dbReference>
<feature type="region of interest" description="Disordered" evidence="2">
    <location>
        <begin position="597"/>
        <end position="640"/>
    </location>
</feature>
<dbReference type="Gene3D" id="1.10.196.10">
    <property type="match status" value="1"/>
</dbReference>
<dbReference type="InterPro" id="IPR012340">
    <property type="entry name" value="NA-bd_OB-fold"/>
</dbReference>
<name>A0A813XU88_9BILA</name>
<gene>
    <name evidence="4" type="ORF">GPM918_LOCUS7207</name>
    <name evidence="5" type="ORF">SRO942_LOCUS7207</name>
</gene>
<dbReference type="InterPro" id="IPR024066">
    <property type="entry name" value="RGS_subdom1/3"/>
</dbReference>
<dbReference type="PANTHER" id="PTHR45945">
    <property type="entry name" value="REGULATOR OF G-PROTEIN SIGNALING LOCO"/>
    <property type="match status" value="1"/>
</dbReference>
<dbReference type="SUPFAM" id="SSF54236">
    <property type="entry name" value="Ubiquitin-like"/>
    <property type="match status" value="1"/>
</dbReference>
<dbReference type="PROSITE" id="PS50132">
    <property type="entry name" value="RGS"/>
    <property type="match status" value="1"/>
</dbReference>
<dbReference type="InterPro" id="IPR036305">
    <property type="entry name" value="RGS_sf"/>
</dbReference>
<feature type="compositionally biased region" description="Basic and acidic residues" evidence="2">
    <location>
        <begin position="294"/>
        <end position="307"/>
    </location>
</feature>
<keyword evidence="6" id="KW-1185">Reference proteome</keyword>
<proteinExistence type="predicted"/>
<evidence type="ECO:0000259" key="3">
    <source>
        <dbReference type="PROSITE" id="PS50132"/>
    </source>
</evidence>
<dbReference type="FunFam" id="1.10.167.10:FF:000001">
    <property type="entry name" value="Putative regulator of g-protein signaling 12"/>
    <property type="match status" value="1"/>
</dbReference>
<feature type="region of interest" description="Disordered" evidence="2">
    <location>
        <begin position="284"/>
        <end position="320"/>
    </location>
</feature>
<feature type="compositionally biased region" description="Polar residues" evidence="2">
    <location>
        <begin position="922"/>
        <end position="933"/>
    </location>
</feature>
<comment type="caution">
    <text evidence="4">The sequence shown here is derived from an EMBL/GenBank/DDBJ whole genome shotgun (WGS) entry which is preliminary data.</text>
</comment>
<dbReference type="InterPro" id="IPR046995">
    <property type="entry name" value="RGS10/12/14-like"/>
</dbReference>
<evidence type="ECO:0000256" key="1">
    <source>
        <dbReference type="ARBA" id="ARBA00022468"/>
    </source>
</evidence>
<dbReference type="InterPro" id="IPR003116">
    <property type="entry name" value="RBD_dom"/>
</dbReference>
<dbReference type="Pfam" id="PF02196">
    <property type="entry name" value="RBD"/>
    <property type="match status" value="1"/>
</dbReference>
<dbReference type="GO" id="GO:0008277">
    <property type="term" value="P:regulation of G protein-coupled receptor signaling pathway"/>
    <property type="evidence" value="ECO:0007669"/>
    <property type="project" value="TreeGrafter"/>
</dbReference>
<dbReference type="GO" id="GO:0007165">
    <property type="term" value="P:signal transduction"/>
    <property type="evidence" value="ECO:0007669"/>
    <property type="project" value="InterPro"/>
</dbReference>
<accession>A0A813XU88</accession>
<dbReference type="PRINTS" id="PR01301">
    <property type="entry name" value="RGSPROTEIN"/>
</dbReference>
<dbReference type="EMBL" id="CAJOBC010001163">
    <property type="protein sequence ID" value="CAF3660324.1"/>
    <property type="molecule type" value="Genomic_DNA"/>
</dbReference>
<feature type="region of interest" description="Disordered" evidence="2">
    <location>
        <begin position="915"/>
        <end position="935"/>
    </location>
</feature>